<sequence>MNVLRARWHFLLYFILGFLVGIIYLNMFASQYLNQSTLFSPYYIEQYQNLKMDQQEYLLHILQLRILPFLFLVVAGYTRFGKIAAAVELVWCGFSFGFVVSSVIMSMGIRGIPFILIALFPQFLFYIAAYLLLLFNIYYTKAFQWNYSKITVTALLLGLGVLSEGYLNPLFMGIL</sequence>
<evidence type="ECO:0000256" key="1">
    <source>
        <dbReference type="SAM" id="Phobius"/>
    </source>
</evidence>
<feature type="transmembrane region" description="Helical" evidence="1">
    <location>
        <begin position="57"/>
        <end position="77"/>
    </location>
</feature>
<organism evidence="2 3">
    <name type="scientific">Hespellia stercorisuis DSM 15480</name>
    <dbReference type="NCBI Taxonomy" id="1121950"/>
    <lineage>
        <taxon>Bacteria</taxon>
        <taxon>Bacillati</taxon>
        <taxon>Bacillota</taxon>
        <taxon>Clostridia</taxon>
        <taxon>Lachnospirales</taxon>
        <taxon>Lachnospiraceae</taxon>
        <taxon>Hespellia</taxon>
    </lineage>
</organism>
<reference evidence="2 3" key="1">
    <citation type="submission" date="2016-11" db="EMBL/GenBank/DDBJ databases">
        <authorList>
            <person name="Jaros S."/>
            <person name="Januszkiewicz K."/>
            <person name="Wedrychowicz H."/>
        </authorList>
    </citation>
    <scope>NUCLEOTIDE SEQUENCE [LARGE SCALE GENOMIC DNA]</scope>
    <source>
        <strain evidence="2 3">DSM 15480</strain>
    </source>
</reference>
<dbReference type="RefSeq" id="WP_073109128.1">
    <property type="nucleotide sequence ID" value="NZ_FQZY01000024.1"/>
</dbReference>
<feature type="transmembrane region" description="Helical" evidence="1">
    <location>
        <begin position="115"/>
        <end position="138"/>
    </location>
</feature>
<keyword evidence="1" id="KW-1133">Transmembrane helix</keyword>
<feature type="transmembrane region" description="Helical" evidence="1">
    <location>
        <begin position="89"/>
        <end position="109"/>
    </location>
</feature>
<dbReference type="Proteomes" id="UP000184301">
    <property type="component" value="Unassembled WGS sequence"/>
</dbReference>
<dbReference type="AlphaFoldDB" id="A0A1M6NR84"/>
<protein>
    <submittedName>
        <fullName evidence="2">Stage II sporulation protein M</fullName>
    </submittedName>
</protein>
<keyword evidence="1" id="KW-0812">Transmembrane</keyword>
<gene>
    <name evidence="2" type="ORF">SAMN02745243_01895</name>
</gene>
<dbReference type="EMBL" id="FQZY01000024">
    <property type="protein sequence ID" value="SHJ98204.1"/>
    <property type="molecule type" value="Genomic_DNA"/>
</dbReference>
<evidence type="ECO:0000313" key="3">
    <source>
        <dbReference type="Proteomes" id="UP000184301"/>
    </source>
</evidence>
<feature type="transmembrane region" description="Helical" evidence="1">
    <location>
        <begin position="12"/>
        <end position="33"/>
    </location>
</feature>
<keyword evidence="1" id="KW-0472">Membrane</keyword>
<keyword evidence="3" id="KW-1185">Reference proteome</keyword>
<name>A0A1M6NR84_9FIRM</name>
<dbReference type="OrthoDB" id="1905143at2"/>
<accession>A0A1M6NR84</accession>
<feature type="transmembrane region" description="Helical" evidence="1">
    <location>
        <begin position="150"/>
        <end position="167"/>
    </location>
</feature>
<dbReference type="STRING" id="1121950.SAMN02745243_01895"/>
<evidence type="ECO:0000313" key="2">
    <source>
        <dbReference type="EMBL" id="SHJ98204.1"/>
    </source>
</evidence>
<proteinExistence type="predicted"/>